<gene>
    <name evidence="1" type="ORF">GQ607_010424</name>
</gene>
<evidence type="ECO:0000313" key="1">
    <source>
        <dbReference type="EMBL" id="KAF0322343.1"/>
    </source>
</evidence>
<proteinExistence type="predicted"/>
<reference evidence="1 2" key="1">
    <citation type="submission" date="2019-12" db="EMBL/GenBank/DDBJ databases">
        <title>A genome sequence resource for the geographically widespread anthracnose pathogen Colletotrichum asianum.</title>
        <authorList>
            <person name="Meng Y."/>
        </authorList>
    </citation>
    <scope>NUCLEOTIDE SEQUENCE [LARGE SCALE GENOMIC DNA]</scope>
    <source>
        <strain evidence="1 2">ICMP 18580</strain>
    </source>
</reference>
<sequence length="131" mass="15144">MHSFWHSCVHVRSRCRCWYFLVPDLLGREDRASGKCQDKRRCLVGSAAMRCRQCHEWSWVFVLETLSGTGARAMVRVWVLAFGVLEKKKRKEGIRGSYPNRVGWWLISGVPSRLAVMSWGGMDSGRRERPS</sequence>
<accession>A0A8H3ZK81</accession>
<name>A0A8H3ZK81_9PEZI</name>
<evidence type="ECO:0000313" key="2">
    <source>
        <dbReference type="Proteomes" id="UP000434172"/>
    </source>
</evidence>
<dbReference type="EMBL" id="WOWK01000062">
    <property type="protein sequence ID" value="KAF0322343.1"/>
    <property type="molecule type" value="Genomic_DNA"/>
</dbReference>
<comment type="caution">
    <text evidence="1">The sequence shown here is derived from an EMBL/GenBank/DDBJ whole genome shotgun (WGS) entry which is preliminary data.</text>
</comment>
<keyword evidence="2" id="KW-1185">Reference proteome</keyword>
<organism evidence="1 2">
    <name type="scientific">Colletotrichum asianum</name>
    <dbReference type="NCBI Taxonomy" id="702518"/>
    <lineage>
        <taxon>Eukaryota</taxon>
        <taxon>Fungi</taxon>
        <taxon>Dikarya</taxon>
        <taxon>Ascomycota</taxon>
        <taxon>Pezizomycotina</taxon>
        <taxon>Sordariomycetes</taxon>
        <taxon>Hypocreomycetidae</taxon>
        <taxon>Glomerellales</taxon>
        <taxon>Glomerellaceae</taxon>
        <taxon>Colletotrichum</taxon>
        <taxon>Colletotrichum gloeosporioides species complex</taxon>
    </lineage>
</organism>
<dbReference type="Proteomes" id="UP000434172">
    <property type="component" value="Unassembled WGS sequence"/>
</dbReference>
<dbReference type="AlphaFoldDB" id="A0A8H3ZK81"/>
<protein>
    <submittedName>
        <fullName evidence="1">Uncharacterized protein</fullName>
    </submittedName>
</protein>